<gene>
    <name evidence="2" type="ORF">FM038_25550</name>
</gene>
<evidence type="ECO:0000313" key="2">
    <source>
        <dbReference type="EMBL" id="QXP44820.1"/>
    </source>
</evidence>
<evidence type="ECO:0000313" key="3">
    <source>
        <dbReference type="Proteomes" id="UP000316416"/>
    </source>
</evidence>
<dbReference type="EMBL" id="CP045503">
    <property type="protein sequence ID" value="QXP44820.1"/>
    <property type="molecule type" value="Genomic_DNA"/>
</dbReference>
<proteinExistence type="predicted"/>
<feature type="transmembrane region" description="Helical" evidence="1">
    <location>
        <begin position="12"/>
        <end position="28"/>
    </location>
</feature>
<dbReference type="RefSeq" id="WP_185965839.1">
    <property type="nucleotide sequence ID" value="NZ_CP045503.2"/>
</dbReference>
<keyword evidence="1" id="KW-0812">Transmembrane</keyword>
<sequence>MDTLITEHIFKVGIGLFILLSFIVYGITKDIRLQQQLEKQRRSEKKTHAED</sequence>
<keyword evidence="1" id="KW-0472">Membrane</keyword>
<name>A0ABX8S8N6_9GAMM</name>
<accession>A0ABX8S8N6</accession>
<keyword evidence="3" id="KW-1185">Reference proteome</keyword>
<dbReference type="Proteomes" id="UP000316416">
    <property type="component" value="Chromosome"/>
</dbReference>
<evidence type="ECO:0000256" key="1">
    <source>
        <dbReference type="SAM" id="Phobius"/>
    </source>
</evidence>
<organism evidence="2 3">
    <name type="scientific">Shewanella eurypsychrophilus</name>
    <dbReference type="NCBI Taxonomy" id="2593656"/>
    <lineage>
        <taxon>Bacteria</taxon>
        <taxon>Pseudomonadati</taxon>
        <taxon>Pseudomonadota</taxon>
        <taxon>Gammaproteobacteria</taxon>
        <taxon>Alteromonadales</taxon>
        <taxon>Shewanellaceae</taxon>
        <taxon>Shewanella</taxon>
    </lineage>
</organism>
<keyword evidence="1" id="KW-1133">Transmembrane helix</keyword>
<reference evidence="2" key="1">
    <citation type="submission" date="2021-07" db="EMBL/GenBank/DDBJ databases">
        <title>Shewanella sp. YLB-07 whole genome sequence.</title>
        <authorList>
            <person name="Yu L."/>
        </authorList>
    </citation>
    <scope>NUCLEOTIDE SEQUENCE</scope>
    <source>
        <strain evidence="2">YLB-08</strain>
    </source>
</reference>
<protein>
    <submittedName>
        <fullName evidence="2">Uncharacterized protein</fullName>
    </submittedName>
</protein>